<proteinExistence type="predicted"/>
<sequence length="78" mass="8740">MVIFVSELTDGIVPSCHGGGRQTYRRITSRLVIPKCCNGGKRGQSPFASMFVWPQMMLGGRPVQLLSLVFDEDVLRWI</sequence>
<evidence type="ECO:0000313" key="2">
    <source>
        <dbReference type="Proteomes" id="UP000315010"/>
    </source>
</evidence>
<name>A0A5C5ZAI3_9BACT</name>
<dbReference type="EMBL" id="SJPJ01000001">
    <property type="protein sequence ID" value="TWT84087.1"/>
    <property type="molecule type" value="Genomic_DNA"/>
</dbReference>
<dbReference type="AlphaFoldDB" id="A0A5C5ZAI3"/>
<gene>
    <name evidence="1" type="ORF">CA13_55630</name>
</gene>
<organism evidence="1 2">
    <name type="scientific">Novipirellula herctigrandis</name>
    <dbReference type="NCBI Taxonomy" id="2527986"/>
    <lineage>
        <taxon>Bacteria</taxon>
        <taxon>Pseudomonadati</taxon>
        <taxon>Planctomycetota</taxon>
        <taxon>Planctomycetia</taxon>
        <taxon>Pirellulales</taxon>
        <taxon>Pirellulaceae</taxon>
        <taxon>Novipirellula</taxon>
    </lineage>
</organism>
<accession>A0A5C5ZAI3</accession>
<reference evidence="1 2" key="1">
    <citation type="submission" date="2019-02" db="EMBL/GenBank/DDBJ databases">
        <title>Deep-cultivation of Planctomycetes and their phenomic and genomic characterization uncovers novel biology.</title>
        <authorList>
            <person name="Wiegand S."/>
            <person name="Jogler M."/>
            <person name="Boedeker C."/>
            <person name="Pinto D."/>
            <person name="Vollmers J."/>
            <person name="Rivas-Marin E."/>
            <person name="Kohn T."/>
            <person name="Peeters S.H."/>
            <person name="Heuer A."/>
            <person name="Rast P."/>
            <person name="Oberbeckmann S."/>
            <person name="Bunk B."/>
            <person name="Jeske O."/>
            <person name="Meyerdierks A."/>
            <person name="Storesund J.E."/>
            <person name="Kallscheuer N."/>
            <person name="Luecker S."/>
            <person name="Lage O.M."/>
            <person name="Pohl T."/>
            <person name="Merkel B.J."/>
            <person name="Hornburger P."/>
            <person name="Mueller R.-W."/>
            <person name="Bruemmer F."/>
            <person name="Labrenz M."/>
            <person name="Spormann A.M."/>
            <person name="Op Den Camp H."/>
            <person name="Overmann J."/>
            <person name="Amann R."/>
            <person name="Jetten M.S.M."/>
            <person name="Mascher T."/>
            <person name="Medema M.H."/>
            <person name="Devos D.P."/>
            <person name="Kaster A.-K."/>
            <person name="Ovreas L."/>
            <person name="Rohde M."/>
            <person name="Galperin M.Y."/>
            <person name="Jogler C."/>
        </authorList>
    </citation>
    <scope>NUCLEOTIDE SEQUENCE [LARGE SCALE GENOMIC DNA]</scope>
    <source>
        <strain evidence="1 2">CA13</strain>
    </source>
</reference>
<dbReference type="Proteomes" id="UP000315010">
    <property type="component" value="Unassembled WGS sequence"/>
</dbReference>
<evidence type="ECO:0000313" key="1">
    <source>
        <dbReference type="EMBL" id="TWT84087.1"/>
    </source>
</evidence>
<comment type="caution">
    <text evidence="1">The sequence shown here is derived from an EMBL/GenBank/DDBJ whole genome shotgun (WGS) entry which is preliminary data.</text>
</comment>
<protein>
    <submittedName>
        <fullName evidence="1">Uncharacterized protein</fullName>
    </submittedName>
</protein>
<keyword evidence="2" id="KW-1185">Reference proteome</keyword>